<protein>
    <submittedName>
        <fullName evidence="1">Uncharacterized protein</fullName>
    </submittedName>
</protein>
<organism evidence="1 2">
    <name type="scientific">Peptoniphilus lacrimalis</name>
    <dbReference type="NCBI Taxonomy" id="33031"/>
    <lineage>
        <taxon>Bacteria</taxon>
        <taxon>Bacillati</taxon>
        <taxon>Bacillota</taxon>
        <taxon>Tissierellia</taxon>
        <taxon>Tissierellales</taxon>
        <taxon>Peptoniphilaceae</taxon>
        <taxon>Peptoniphilus</taxon>
    </lineage>
</organism>
<gene>
    <name evidence="1" type="ORF">NCTC13149_01233</name>
</gene>
<evidence type="ECO:0000313" key="2">
    <source>
        <dbReference type="Proteomes" id="UP000255517"/>
    </source>
</evidence>
<dbReference type="Proteomes" id="UP000255517">
    <property type="component" value="Unassembled WGS sequence"/>
</dbReference>
<name>A0A379C5J0_9FIRM</name>
<dbReference type="EMBL" id="UGSZ01000001">
    <property type="protein sequence ID" value="SUB57391.1"/>
    <property type="molecule type" value="Genomic_DNA"/>
</dbReference>
<evidence type="ECO:0000313" key="1">
    <source>
        <dbReference type="EMBL" id="SUB57391.1"/>
    </source>
</evidence>
<dbReference type="STRING" id="1122949.GCA_000378725_00971"/>
<reference evidence="1 2" key="1">
    <citation type="submission" date="2018-06" db="EMBL/GenBank/DDBJ databases">
        <authorList>
            <consortium name="Pathogen Informatics"/>
            <person name="Doyle S."/>
        </authorList>
    </citation>
    <scope>NUCLEOTIDE SEQUENCE [LARGE SCALE GENOMIC DNA]</scope>
    <source>
        <strain evidence="1 2">NCTC13149</strain>
    </source>
</reference>
<sequence length="43" mass="5298">MIRIRSPTKKKVNRMSISDWKRKNSNRFFIERKGEIFNEARND</sequence>
<dbReference type="AlphaFoldDB" id="A0A379C5J0"/>
<accession>A0A379C5J0</accession>
<dbReference type="RefSeq" id="WP_019034762.1">
    <property type="nucleotide sequence ID" value="NZ_JBBNGY010000002.1"/>
</dbReference>
<proteinExistence type="predicted"/>